<dbReference type="EMBL" id="ADCP02000003">
    <property type="protein sequence ID" value="EFV44333.1"/>
    <property type="molecule type" value="Genomic_DNA"/>
</dbReference>
<gene>
    <name evidence="4" type="ORF">HMPREF0179_01815</name>
</gene>
<dbReference type="Gene3D" id="3.30.420.10">
    <property type="entry name" value="Ribonuclease H-like superfamily/Ribonuclease H"/>
    <property type="match status" value="1"/>
</dbReference>
<dbReference type="AlphaFoldDB" id="E5Y6K2"/>
<dbReference type="CDD" id="cd06130">
    <property type="entry name" value="DNA_pol_III_epsilon_like"/>
    <property type="match status" value="1"/>
</dbReference>
<dbReference type="Proteomes" id="UP000006034">
    <property type="component" value="Unassembled WGS sequence"/>
</dbReference>
<dbReference type="GO" id="GO:0005829">
    <property type="term" value="C:cytosol"/>
    <property type="evidence" value="ECO:0007669"/>
    <property type="project" value="TreeGrafter"/>
</dbReference>
<dbReference type="InterPro" id="IPR036397">
    <property type="entry name" value="RNaseH_sf"/>
</dbReference>
<sequence length="169" mass="18683">MADPVYVALDFETADYQPDSACAVGLAKVRGGEVVDTLYSLIRPPRRRVLFTWVHGITWKDVQGSPTFLEFWPQMASFLQGVTHLVAHNAPFDRRVLEACCQSNGIALPDLPFVCTLRESRRKLKLPSHKLDAVCRCCGIPLDHHHAGSDAIAAARILIYLQGESQGGE</sequence>
<accession>E5Y6K2</accession>
<dbReference type="PANTHER" id="PTHR30231">
    <property type="entry name" value="DNA POLYMERASE III SUBUNIT EPSILON"/>
    <property type="match status" value="1"/>
</dbReference>
<dbReference type="Pfam" id="PF00929">
    <property type="entry name" value="RNase_T"/>
    <property type="match status" value="1"/>
</dbReference>
<reference evidence="4 5" key="2">
    <citation type="submission" date="2013-04" db="EMBL/GenBank/DDBJ databases">
        <title>The Genome Sequence of Bilophila wadsworthia 3_1_6.</title>
        <authorList>
            <consortium name="The Broad Institute Genomics Platform"/>
            <person name="Earl A."/>
            <person name="Ward D."/>
            <person name="Feldgarden M."/>
            <person name="Gevers D."/>
            <person name="Sibley C."/>
            <person name="Strauss J."/>
            <person name="Allen-Vercoe E."/>
            <person name="Walker B."/>
            <person name="Young S."/>
            <person name="Zeng Q."/>
            <person name="Gargeya S."/>
            <person name="Fitzgerald M."/>
            <person name="Haas B."/>
            <person name="Abouelleil A."/>
            <person name="Allen A.W."/>
            <person name="Alvarado L."/>
            <person name="Arachchi H.M."/>
            <person name="Berlin A.M."/>
            <person name="Chapman S.B."/>
            <person name="Gainer-Dewar J."/>
            <person name="Goldberg J."/>
            <person name="Griggs A."/>
            <person name="Gujja S."/>
            <person name="Hansen M."/>
            <person name="Howarth C."/>
            <person name="Imamovic A."/>
            <person name="Ireland A."/>
            <person name="Larimer J."/>
            <person name="McCowan C."/>
            <person name="Murphy C."/>
            <person name="Pearson M."/>
            <person name="Poon T.W."/>
            <person name="Priest M."/>
            <person name="Roberts A."/>
            <person name="Saif S."/>
            <person name="Shea T."/>
            <person name="Sisk P."/>
            <person name="Sykes S."/>
            <person name="Wortman J."/>
            <person name="Nusbaum C."/>
            <person name="Birren B."/>
        </authorList>
    </citation>
    <scope>NUCLEOTIDE SEQUENCE [LARGE SCALE GENOMIC DNA]</scope>
    <source>
        <strain evidence="4 5">3_1_6</strain>
    </source>
</reference>
<dbReference type="GO" id="GO:0006259">
    <property type="term" value="P:DNA metabolic process"/>
    <property type="evidence" value="ECO:0007669"/>
    <property type="project" value="UniProtKB-ARBA"/>
</dbReference>
<dbReference type="OrthoDB" id="9804290at2"/>
<reference evidence="4 5" key="1">
    <citation type="submission" date="2010-10" db="EMBL/GenBank/DDBJ databases">
        <authorList>
            <consortium name="The Broad Institute Genome Sequencing Platform"/>
            <person name="Ward D."/>
            <person name="Earl A."/>
            <person name="Feldgarden M."/>
            <person name="Young S.K."/>
            <person name="Gargeya S."/>
            <person name="Zeng Q."/>
            <person name="Alvarado L."/>
            <person name="Berlin A."/>
            <person name="Bochicchio J."/>
            <person name="Chapman S.B."/>
            <person name="Chen Z."/>
            <person name="Freedman E."/>
            <person name="Gellesch M."/>
            <person name="Goldberg J."/>
            <person name="Griggs A."/>
            <person name="Gujja S."/>
            <person name="Heilman E."/>
            <person name="Heiman D."/>
            <person name="Howarth C."/>
            <person name="Mehta T."/>
            <person name="Neiman D."/>
            <person name="Pearson M."/>
            <person name="Roberts A."/>
            <person name="Saif S."/>
            <person name="Shea T."/>
            <person name="Shenoy N."/>
            <person name="Sisk P."/>
            <person name="Stolte C."/>
            <person name="Sykes S."/>
            <person name="White J."/>
            <person name="Yandava C."/>
            <person name="Allen-Vercoe E."/>
            <person name="Sibley C."/>
            <person name="Ambrose C.E."/>
            <person name="Strauss J."/>
            <person name="Daigneault M."/>
            <person name="Haas B."/>
            <person name="Nusbaum C."/>
            <person name="Birren B."/>
        </authorList>
    </citation>
    <scope>NUCLEOTIDE SEQUENCE [LARGE SCALE GENOMIC DNA]</scope>
    <source>
        <strain evidence="4 5">3_1_6</strain>
    </source>
</reference>
<evidence type="ECO:0000313" key="4">
    <source>
        <dbReference type="EMBL" id="EFV44333.1"/>
    </source>
</evidence>
<protein>
    <submittedName>
        <fullName evidence="4">DNA polymerase III subunit epsilon</fullName>
    </submittedName>
</protein>
<comment type="subunit">
    <text evidence="2">DNA polymerase III contains a core (composed of alpha, epsilon and theta chains) that associates with a tau subunit. This core dimerizes to form the POLIII' complex. PolIII' associates with the gamma complex (composed of gamma, delta, delta', psi and chi chains) and with the beta chain to form the complete DNA polymerase III complex.</text>
</comment>
<dbReference type="RefSeq" id="WP_005027417.1">
    <property type="nucleotide sequence ID" value="NZ_KE150240.1"/>
</dbReference>
<dbReference type="HOGENOM" id="CLU_047806_14_1_7"/>
<dbReference type="SMART" id="SM00479">
    <property type="entry name" value="EXOIII"/>
    <property type="match status" value="1"/>
</dbReference>
<dbReference type="GO" id="GO:0008408">
    <property type="term" value="F:3'-5' exonuclease activity"/>
    <property type="evidence" value="ECO:0007669"/>
    <property type="project" value="TreeGrafter"/>
</dbReference>
<dbReference type="eggNOG" id="COG0847">
    <property type="taxonomic scope" value="Bacteria"/>
</dbReference>
<dbReference type="SUPFAM" id="SSF53098">
    <property type="entry name" value="Ribonuclease H-like"/>
    <property type="match status" value="1"/>
</dbReference>
<comment type="function">
    <text evidence="1">DNA polymerase III is a complex, multichain enzyme responsible for most of the replicative synthesis in bacteria. The epsilon subunit contain the editing function and is a proofreading 3'-5' exonuclease.</text>
</comment>
<dbReference type="InterPro" id="IPR013520">
    <property type="entry name" value="Ribonucl_H"/>
</dbReference>
<dbReference type="PANTHER" id="PTHR30231:SF42">
    <property type="entry name" value="EXONUCLEASE"/>
    <property type="match status" value="1"/>
</dbReference>
<evidence type="ECO:0000313" key="5">
    <source>
        <dbReference type="Proteomes" id="UP000006034"/>
    </source>
</evidence>
<evidence type="ECO:0000259" key="3">
    <source>
        <dbReference type="SMART" id="SM00479"/>
    </source>
</evidence>
<dbReference type="FunFam" id="3.30.420.10:FF:000045">
    <property type="entry name" value="3'-5' exonuclease DinG"/>
    <property type="match status" value="1"/>
</dbReference>
<dbReference type="GeneID" id="78087494"/>
<keyword evidence="5" id="KW-1185">Reference proteome</keyword>
<dbReference type="InterPro" id="IPR012337">
    <property type="entry name" value="RNaseH-like_sf"/>
</dbReference>
<proteinExistence type="predicted"/>
<dbReference type="GO" id="GO:0003676">
    <property type="term" value="F:nucleic acid binding"/>
    <property type="evidence" value="ECO:0007669"/>
    <property type="project" value="InterPro"/>
</dbReference>
<comment type="caution">
    <text evidence="4">The sequence shown here is derived from an EMBL/GenBank/DDBJ whole genome shotgun (WGS) entry which is preliminary data.</text>
</comment>
<dbReference type="STRING" id="563192.HMPREF0179_01815"/>
<organism evidence="4 5">
    <name type="scientific">Bilophila wadsworthia (strain 3_1_6)</name>
    <dbReference type="NCBI Taxonomy" id="563192"/>
    <lineage>
        <taxon>Bacteria</taxon>
        <taxon>Pseudomonadati</taxon>
        <taxon>Thermodesulfobacteriota</taxon>
        <taxon>Desulfovibrionia</taxon>
        <taxon>Desulfovibrionales</taxon>
        <taxon>Desulfovibrionaceae</taxon>
        <taxon>Bilophila</taxon>
    </lineage>
</organism>
<feature type="domain" description="Exonuclease" evidence="3">
    <location>
        <begin position="5"/>
        <end position="167"/>
    </location>
</feature>
<evidence type="ECO:0000256" key="1">
    <source>
        <dbReference type="ARBA" id="ARBA00025483"/>
    </source>
</evidence>
<evidence type="ECO:0000256" key="2">
    <source>
        <dbReference type="ARBA" id="ARBA00026073"/>
    </source>
</evidence>
<name>E5Y6K2_BILW3</name>